<dbReference type="AlphaFoldDB" id="A0A5K3FKJ2"/>
<keyword evidence="4 5" id="KW-0539">Nucleus</keyword>
<evidence type="ECO:0000256" key="4">
    <source>
        <dbReference type="ARBA" id="ARBA00023242"/>
    </source>
</evidence>
<name>A0A5K3FKJ2_MESCO</name>
<comment type="function">
    <text evidence="1 5">Component of the ribosome assembly machinery. Nuclear paralog of the ribosomal protein P0, it binds pre-60S subunits at an early stage of assembly in the nucleolus, and is replaced by P0 in cytoplasmic pre-60S subunits and mature 80S ribosomes.</text>
</comment>
<feature type="domain" description="Large ribosomal subunit protein uL10-like insertion" evidence="6">
    <location>
        <begin position="136"/>
        <end position="206"/>
    </location>
</feature>
<proteinExistence type="inferred from homology"/>
<dbReference type="InterPro" id="IPR040637">
    <property type="entry name" value="Ribosomal_uL10-like_insert"/>
</dbReference>
<dbReference type="PANTHER" id="PTHR45841">
    <property type="entry name" value="MRNA TURNOVER PROTEIN 4 MRTO4"/>
    <property type="match status" value="1"/>
</dbReference>
<dbReference type="CDD" id="cd05796">
    <property type="entry name" value="Ribosomal_P0_like"/>
    <property type="match status" value="1"/>
</dbReference>
<keyword evidence="5" id="KW-0690">Ribosome biogenesis</keyword>
<protein>
    <recommendedName>
        <fullName evidence="5">Ribosome assembly factor mrt4</fullName>
    </recommendedName>
</protein>
<dbReference type="WBParaSite" id="MCU_009281-RA">
    <property type="protein sequence ID" value="MCU_009281-RA"/>
    <property type="gene ID" value="MCU_009281"/>
</dbReference>
<dbReference type="GO" id="GO:0000027">
    <property type="term" value="P:ribosomal large subunit assembly"/>
    <property type="evidence" value="ECO:0007669"/>
    <property type="project" value="InterPro"/>
</dbReference>
<dbReference type="Gene3D" id="3.90.105.20">
    <property type="match status" value="1"/>
</dbReference>
<dbReference type="Pfam" id="PF00466">
    <property type="entry name" value="Ribosomal_L10"/>
    <property type="match status" value="1"/>
</dbReference>
<dbReference type="InterPro" id="IPR001790">
    <property type="entry name" value="Ribosomal_uL10"/>
</dbReference>
<dbReference type="InterPro" id="IPR043141">
    <property type="entry name" value="Ribosomal_uL10-like_sf"/>
</dbReference>
<dbReference type="GO" id="GO:0000956">
    <property type="term" value="P:nuclear-transcribed mRNA catabolic process"/>
    <property type="evidence" value="ECO:0007669"/>
    <property type="project" value="TreeGrafter"/>
</dbReference>
<evidence type="ECO:0000256" key="1">
    <source>
        <dbReference type="ARBA" id="ARBA00004046"/>
    </source>
</evidence>
<evidence type="ECO:0000256" key="5">
    <source>
        <dbReference type="RuleBase" id="RU364039"/>
    </source>
</evidence>
<dbReference type="Pfam" id="PF17777">
    <property type="entry name" value="RL10P_insert"/>
    <property type="match status" value="1"/>
</dbReference>
<dbReference type="Gene3D" id="3.30.70.1730">
    <property type="match status" value="1"/>
</dbReference>
<accession>A0A5K3FKJ2</accession>
<dbReference type="GO" id="GO:0006364">
    <property type="term" value="P:rRNA processing"/>
    <property type="evidence" value="ECO:0007669"/>
    <property type="project" value="TreeGrafter"/>
</dbReference>
<dbReference type="GO" id="GO:0003723">
    <property type="term" value="F:RNA binding"/>
    <property type="evidence" value="ECO:0007669"/>
    <property type="project" value="TreeGrafter"/>
</dbReference>
<dbReference type="PANTHER" id="PTHR45841:SF1">
    <property type="entry name" value="MRNA TURNOVER PROTEIN 4 HOMOLOG"/>
    <property type="match status" value="1"/>
</dbReference>
<evidence type="ECO:0000313" key="7">
    <source>
        <dbReference type="WBParaSite" id="MCU_009281-RA"/>
    </source>
</evidence>
<dbReference type="SUPFAM" id="SSF160369">
    <property type="entry name" value="Ribosomal protein L10-like"/>
    <property type="match status" value="1"/>
</dbReference>
<evidence type="ECO:0000256" key="3">
    <source>
        <dbReference type="ARBA" id="ARBA00022490"/>
    </source>
</evidence>
<dbReference type="GO" id="GO:0005730">
    <property type="term" value="C:nucleolus"/>
    <property type="evidence" value="ECO:0007669"/>
    <property type="project" value="UniProtKB-SubCell"/>
</dbReference>
<dbReference type="GO" id="GO:0030687">
    <property type="term" value="C:preribosome, large subunit precursor"/>
    <property type="evidence" value="ECO:0007669"/>
    <property type="project" value="TreeGrafter"/>
</dbReference>
<reference evidence="7" key="1">
    <citation type="submission" date="2019-11" db="UniProtKB">
        <authorList>
            <consortium name="WormBaseParasite"/>
        </authorList>
    </citation>
    <scope>IDENTIFICATION</scope>
</reference>
<dbReference type="InterPro" id="IPR051742">
    <property type="entry name" value="Ribosome_Assembly_uL10"/>
</dbReference>
<organism evidence="7">
    <name type="scientific">Mesocestoides corti</name>
    <name type="common">Flatworm</name>
    <dbReference type="NCBI Taxonomy" id="53468"/>
    <lineage>
        <taxon>Eukaryota</taxon>
        <taxon>Metazoa</taxon>
        <taxon>Spiralia</taxon>
        <taxon>Lophotrochozoa</taxon>
        <taxon>Platyhelminthes</taxon>
        <taxon>Cestoda</taxon>
        <taxon>Eucestoda</taxon>
        <taxon>Cyclophyllidea</taxon>
        <taxon>Mesocestoididae</taxon>
        <taxon>Mesocestoides</taxon>
    </lineage>
</organism>
<comment type="subcellular location">
    <subcellularLocation>
        <location evidence="5">Cytoplasm</location>
    </subcellularLocation>
    <subcellularLocation>
        <location evidence="5">Nucleus</location>
        <location evidence="5">Nucleolus</location>
    </subcellularLocation>
</comment>
<evidence type="ECO:0000259" key="6">
    <source>
        <dbReference type="Pfam" id="PF17777"/>
    </source>
</evidence>
<evidence type="ECO:0000256" key="2">
    <source>
        <dbReference type="ARBA" id="ARBA00008889"/>
    </source>
</evidence>
<comment type="subunit">
    <text evidence="5">Associates with the pre-60S ribosomal particle.</text>
</comment>
<dbReference type="InterPro" id="IPR043164">
    <property type="entry name" value="Ribosomal_uL10-like_insert_sf"/>
</dbReference>
<dbReference type="FunFam" id="3.90.105.20:FF:000003">
    <property type="entry name" value="Ribosome assembly factor mrt4"/>
    <property type="match status" value="1"/>
</dbReference>
<keyword evidence="3 5" id="KW-0963">Cytoplasm</keyword>
<dbReference type="GO" id="GO:0005737">
    <property type="term" value="C:cytoplasm"/>
    <property type="evidence" value="ECO:0007669"/>
    <property type="project" value="UniProtKB-SubCell"/>
</dbReference>
<comment type="similarity">
    <text evidence="2 5">Belongs to the universal ribosomal protein uL10 family.</text>
</comment>
<dbReference type="InterPro" id="IPR033867">
    <property type="entry name" value="Mrt4"/>
</dbReference>
<sequence length="274" mass="31083">MPVSKRDKKGNVFCFPSCFCIVSLTKTTKKTGNKPKYIERVRSLVSNYKYIYVISFENSRNARLTELRQELTDSVFLFGKNKVIAVAFGRDKSTQLKPGLRDLNKYIKGQCALLFSNRELDDLRDVFNQYRCQDYARPGSIAAQTVILGAGPVPRFPHTLEPPLRQLGLPIKLVRGIINLECDYSVCQLGQSLTPEQCRILKYFEVQTSEFRVYVMARWSAEDGSVDDVSETDAANVITSLATKVKILCQKLDDGLFYFVPEPVNDEESTTMET</sequence>